<evidence type="ECO:0000259" key="2">
    <source>
        <dbReference type="PROSITE" id="PS50980"/>
    </source>
</evidence>
<dbReference type="GO" id="GO:0016740">
    <property type="term" value="F:transferase activity"/>
    <property type="evidence" value="ECO:0007669"/>
    <property type="project" value="UniProtKB-KW"/>
</dbReference>
<dbReference type="PANTHER" id="PTHR43842">
    <property type="entry name" value="PROPIONYL-COA CARBOXYLASE BETA CHAIN"/>
    <property type="match status" value="1"/>
</dbReference>
<feature type="region of interest" description="Disordered" evidence="1">
    <location>
        <begin position="56"/>
        <end position="78"/>
    </location>
</feature>
<dbReference type="Proteomes" id="UP001284601">
    <property type="component" value="Unassembled WGS sequence"/>
</dbReference>
<evidence type="ECO:0000256" key="1">
    <source>
        <dbReference type="SAM" id="MobiDB-lite"/>
    </source>
</evidence>
<evidence type="ECO:0000313" key="4">
    <source>
        <dbReference type="Proteomes" id="UP001284601"/>
    </source>
</evidence>
<proteinExistence type="predicted"/>
<dbReference type="InterPro" id="IPR011762">
    <property type="entry name" value="COA_CT_N"/>
</dbReference>
<dbReference type="InterPro" id="IPR034733">
    <property type="entry name" value="AcCoA_carboxyl_beta"/>
</dbReference>
<dbReference type="PROSITE" id="PS50980">
    <property type="entry name" value="COA_CT_NTER"/>
    <property type="match status" value="1"/>
</dbReference>
<reference evidence="4" key="1">
    <citation type="submission" date="2023-07" db="EMBL/GenBank/DDBJ databases">
        <title>Conexibacter stalactiti sp. nov., isolated from stalactites in a lava cave and emended description of the genus Conexibacter.</title>
        <authorList>
            <person name="Lee S.D."/>
        </authorList>
    </citation>
    <scope>NUCLEOTIDE SEQUENCE [LARGE SCALE GENOMIC DNA]</scope>
    <source>
        <strain evidence="4">KCTC 39840</strain>
    </source>
</reference>
<comment type="caution">
    <text evidence="3">The sequence shown here is derived from an EMBL/GenBank/DDBJ whole genome shotgun (WGS) entry which is preliminary data.</text>
</comment>
<dbReference type="Pfam" id="PF01039">
    <property type="entry name" value="Carboxyl_trans"/>
    <property type="match status" value="1"/>
</dbReference>
<keyword evidence="3" id="KW-0808">Transferase</keyword>
<dbReference type="InterPro" id="IPR051047">
    <property type="entry name" value="AccD/PCCB"/>
</dbReference>
<keyword evidence="4" id="KW-1185">Reference proteome</keyword>
<sequence length="271" mass="28114">MSEGFRERRDAIRVRMGGAERIERLHARGELTVREHIDGLLDAGSFEEQGTFVVSANPADRDSTPGDGKIGGHGTIDGRPVTVAGDDITVKRGSSSVMGSKRLTKLFAHAGRCGHPIVYFGATGGARIPDTLGSAGFSQVGPGTQLFRRSRGVPMATVIVGDSFGGSSFFAAASDLVVQLRGTCLAVTSPLVVEVATGERPLMEELGGADVHAKVTGQADLAVDTPAEAYAVVRRFLALLPAHQGERAARRLPDAAAGDGAAGDGARGWLA</sequence>
<dbReference type="SUPFAM" id="SSF52096">
    <property type="entry name" value="ClpP/crotonase"/>
    <property type="match status" value="1"/>
</dbReference>
<feature type="region of interest" description="Disordered" evidence="1">
    <location>
        <begin position="250"/>
        <end position="271"/>
    </location>
</feature>
<dbReference type="Gene3D" id="3.90.226.10">
    <property type="entry name" value="2-enoyl-CoA Hydratase, Chain A, domain 1"/>
    <property type="match status" value="1"/>
</dbReference>
<evidence type="ECO:0000313" key="3">
    <source>
        <dbReference type="EMBL" id="MDW5598851.1"/>
    </source>
</evidence>
<gene>
    <name evidence="3" type="ORF">R7226_31120</name>
</gene>
<dbReference type="PANTHER" id="PTHR43842:SF2">
    <property type="entry name" value="PROPIONYL-COA CARBOXYLASE BETA CHAIN, MITOCHONDRIAL"/>
    <property type="match status" value="1"/>
</dbReference>
<protein>
    <submittedName>
        <fullName evidence="3">Carboxyl transferase domain-containing protein</fullName>
    </submittedName>
</protein>
<name>A0ABU4HZT9_9ACTN</name>
<accession>A0ABU4HZT9</accession>
<dbReference type="RefSeq" id="WP_318601445.1">
    <property type="nucleotide sequence ID" value="NZ_JAWSTH010000198.1"/>
</dbReference>
<feature type="domain" description="CoA carboxyltransferase N-terminal" evidence="2">
    <location>
        <begin position="1"/>
        <end position="252"/>
    </location>
</feature>
<feature type="compositionally biased region" description="Gly residues" evidence="1">
    <location>
        <begin position="260"/>
        <end position="271"/>
    </location>
</feature>
<dbReference type="EMBL" id="JAWSTH010000198">
    <property type="protein sequence ID" value="MDW5598851.1"/>
    <property type="molecule type" value="Genomic_DNA"/>
</dbReference>
<feature type="non-terminal residue" evidence="3">
    <location>
        <position position="271"/>
    </location>
</feature>
<dbReference type="InterPro" id="IPR029045">
    <property type="entry name" value="ClpP/crotonase-like_dom_sf"/>
</dbReference>
<organism evidence="3 4">
    <name type="scientific">Conexibacter stalactiti</name>
    <dbReference type="NCBI Taxonomy" id="1940611"/>
    <lineage>
        <taxon>Bacteria</taxon>
        <taxon>Bacillati</taxon>
        <taxon>Actinomycetota</taxon>
        <taxon>Thermoleophilia</taxon>
        <taxon>Solirubrobacterales</taxon>
        <taxon>Conexibacteraceae</taxon>
        <taxon>Conexibacter</taxon>
    </lineage>
</organism>